<feature type="non-terminal residue" evidence="1">
    <location>
        <position position="1"/>
    </location>
</feature>
<accession>A0AAD7J298</accession>
<evidence type="ECO:0000313" key="2">
    <source>
        <dbReference type="Proteomes" id="UP001215280"/>
    </source>
</evidence>
<comment type="caution">
    <text evidence="1">The sequence shown here is derived from an EMBL/GenBank/DDBJ whole genome shotgun (WGS) entry which is preliminary data.</text>
</comment>
<proteinExistence type="predicted"/>
<dbReference type="AlphaFoldDB" id="A0AAD7J298"/>
<evidence type="ECO:0000313" key="1">
    <source>
        <dbReference type="EMBL" id="KAJ7755309.1"/>
    </source>
</evidence>
<dbReference type="EMBL" id="JARJLG010000064">
    <property type="protein sequence ID" value="KAJ7755309.1"/>
    <property type="molecule type" value="Genomic_DNA"/>
</dbReference>
<reference evidence="1" key="1">
    <citation type="submission" date="2023-03" db="EMBL/GenBank/DDBJ databases">
        <title>Massive genome expansion in bonnet fungi (Mycena s.s.) driven by repeated elements and novel gene families across ecological guilds.</title>
        <authorList>
            <consortium name="Lawrence Berkeley National Laboratory"/>
            <person name="Harder C.B."/>
            <person name="Miyauchi S."/>
            <person name="Viragh M."/>
            <person name="Kuo A."/>
            <person name="Thoen E."/>
            <person name="Andreopoulos B."/>
            <person name="Lu D."/>
            <person name="Skrede I."/>
            <person name="Drula E."/>
            <person name="Henrissat B."/>
            <person name="Morin E."/>
            <person name="Kohler A."/>
            <person name="Barry K."/>
            <person name="LaButti K."/>
            <person name="Morin E."/>
            <person name="Salamov A."/>
            <person name="Lipzen A."/>
            <person name="Mereny Z."/>
            <person name="Hegedus B."/>
            <person name="Baldrian P."/>
            <person name="Stursova M."/>
            <person name="Weitz H."/>
            <person name="Taylor A."/>
            <person name="Grigoriev I.V."/>
            <person name="Nagy L.G."/>
            <person name="Martin F."/>
            <person name="Kauserud H."/>
        </authorList>
    </citation>
    <scope>NUCLEOTIDE SEQUENCE</scope>
    <source>
        <strain evidence="1">CBHHK188m</strain>
    </source>
</reference>
<protein>
    <submittedName>
        <fullName evidence="1">Uncharacterized protein</fullName>
    </submittedName>
</protein>
<keyword evidence="2" id="KW-1185">Reference proteome</keyword>
<gene>
    <name evidence="1" type="ORF">DFH07DRAFT_726003</name>
</gene>
<dbReference type="Proteomes" id="UP001215280">
    <property type="component" value="Unassembled WGS sequence"/>
</dbReference>
<sequence>LQELLNAFREHYHRYERTVREAIANSADAVVLWRLGDDLNQYMGLVNEHSAIFEPAEFSLITHNIGAMENDVRLQYEQVVDQTHHGHPIVVETIHTGAPGRPAIEIDPDFLRWAYSLRSTSSIARFLGVTRSVVRNALLEHGIAQPQQQPATLAAAHNNLNGISSFTGPLSAISDDELDNLLISLCRHYRRAGITMFNGMLRRL</sequence>
<name>A0AAD7J298_9AGAR</name>
<feature type="non-terminal residue" evidence="1">
    <location>
        <position position="204"/>
    </location>
</feature>
<organism evidence="1 2">
    <name type="scientific">Mycena maculata</name>
    <dbReference type="NCBI Taxonomy" id="230809"/>
    <lineage>
        <taxon>Eukaryota</taxon>
        <taxon>Fungi</taxon>
        <taxon>Dikarya</taxon>
        <taxon>Basidiomycota</taxon>
        <taxon>Agaricomycotina</taxon>
        <taxon>Agaricomycetes</taxon>
        <taxon>Agaricomycetidae</taxon>
        <taxon>Agaricales</taxon>
        <taxon>Marasmiineae</taxon>
        <taxon>Mycenaceae</taxon>
        <taxon>Mycena</taxon>
    </lineage>
</organism>